<evidence type="ECO:0000256" key="1">
    <source>
        <dbReference type="ARBA" id="ARBA00025793"/>
    </source>
</evidence>
<dbReference type="Pfam" id="PF02181">
    <property type="entry name" value="FH2"/>
    <property type="match status" value="1"/>
</dbReference>
<dbReference type="PANTHER" id="PTHR23213">
    <property type="entry name" value="FORMIN-RELATED"/>
    <property type="match status" value="1"/>
</dbReference>
<evidence type="ECO:0000313" key="4">
    <source>
        <dbReference type="Proteomes" id="UP001054252"/>
    </source>
</evidence>
<accession>A0AAV5JIX2</accession>
<evidence type="ECO:0000313" key="3">
    <source>
        <dbReference type="EMBL" id="GKV11477.1"/>
    </source>
</evidence>
<comment type="similarity">
    <text evidence="1">Belongs to the formin-like family. Class-I subfamily.</text>
</comment>
<protein>
    <recommendedName>
        <fullName evidence="2">FH2 domain-containing protein</fullName>
    </recommendedName>
</protein>
<dbReference type="InterPro" id="IPR042201">
    <property type="entry name" value="FH2_Formin_sf"/>
</dbReference>
<organism evidence="3 4">
    <name type="scientific">Rubroshorea leprosula</name>
    <dbReference type="NCBI Taxonomy" id="152421"/>
    <lineage>
        <taxon>Eukaryota</taxon>
        <taxon>Viridiplantae</taxon>
        <taxon>Streptophyta</taxon>
        <taxon>Embryophyta</taxon>
        <taxon>Tracheophyta</taxon>
        <taxon>Spermatophyta</taxon>
        <taxon>Magnoliopsida</taxon>
        <taxon>eudicotyledons</taxon>
        <taxon>Gunneridae</taxon>
        <taxon>Pentapetalae</taxon>
        <taxon>rosids</taxon>
        <taxon>malvids</taxon>
        <taxon>Malvales</taxon>
        <taxon>Dipterocarpaceae</taxon>
        <taxon>Rubroshorea</taxon>
    </lineage>
</organism>
<comment type="caution">
    <text evidence="3">The sequence shown here is derived from an EMBL/GenBank/DDBJ whole genome shotgun (WGS) entry which is preliminary data.</text>
</comment>
<proteinExistence type="inferred from homology"/>
<name>A0AAV5JIX2_9ROSI</name>
<dbReference type="SUPFAM" id="SSF101447">
    <property type="entry name" value="Formin homology 2 domain (FH2 domain)"/>
    <property type="match status" value="1"/>
</dbReference>
<dbReference type="GO" id="GO:0051015">
    <property type="term" value="F:actin filament binding"/>
    <property type="evidence" value="ECO:0007669"/>
    <property type="project" value="InterPro"/>
</dbReference>
<dbReference type="PANTHER" id="PTHR23213:SF392">
    <property type="entry name" value="FORMIN-LIKE PROTEIN 3"/>
    <property type="match status" value="1"/>
</dbReference>
<dbReference type="Gene3D" id="1.20.58.2220">
    <property type="entry name" value="Formin, FH2 domain"/>
    <property type="match status" value="1"/>
</dbReference>
<dbReference type="InterPro" id="IPR027643">
    <property type="entry name" value="Formin-like_plant"/>
</dbReference>
<dbReference type="EMBL" id="BPVZ01000034">
    <property type="protein sequence ID" value="GKV11477.1"/>
    <property type="molecule type" value="Genomic_DNA"/>
</dbReference>
<dbReference type="Proteomes" id="UP001054252">
    <property type="component" value="Unassembled WGS sequence"/>
</dbReference>
<dbReference type="InterPro" id="IPR015425">
    <property type="entry name" value="FH2_Formin"/>
</dbReference>
<feature type="domain" description="FH2" evidence="2">
    <location>
        <begin position="1"/>
        <end position="154"/>
    </location>
</feature>
<dbReference type="AlphaFoldDB" id="A0AAV5JIX2"/>
<dbReference type="PROSITE" id="PS51444">
    <property type="entry name" value="FH2"/>
    <property type="match status" value="1"/>
</dbReference>
<sequence length="154" mass="16868">MNDGTYRGGALAFKLDTLLKLSDVKGADGKTTLLHFVVQEIIRGEGIRAVQNLKASQSLSNFKSVDFVEDPSQDMDEHCCNLGLQVVSVSSSELQDVKKAAVIDVDALTTTVSKLNSSLTKIREFSNNEMKNMDEECKFDIALSSFIDQTDADI</sequence>
<gene>
    <name evidence="3" type="ORF">SLEP1_g22734</name>
</gene>
<evidence type="ECO:0000259" key="2">
    <source>
        <dbReference type="PROSITE" id="PS51444"/>
    </source>
</evidence>
<dbReference type="GO" id="GO:0045010">
    <property type="term" value="P:actin nucleation"/>
    <property type="evidence" value="ECO:0007669"/>
    <property type="project" value="InterPro"/>
</dbReference>
<keyword evidence="4" id="KW-1185">Reference proteome</keyword>
<reference evidence="3 4" key="1">
    <citation type="journal article" date="2021" name="Commun. Biol.">
        <title>The genome of Shorea leprosula (Dipterocarpaceae) highlights the ecological relevance of drought in aseasonal tropical rainforests.</title>
        <authorList>
            <person name="Ng K.K.S."/>
            <person name="Kobayashi M.J."/>
            <person name="Fawcett J.A."/>
            <person name="Hatakeyama M."/>
            <person name="Paape T."/>
            <person name="Ng C.H."/>
            <person name="Ang C.C."/>
            <person name="Tnah L.H."/>
            <person name="Lee C.T."/>
            <person name="Nishiyama T."/>
            <person name="Sese J."/>
            <person name="O'Brien M.J."/>
            <person name="Copetti D."/>
            <person name="Mohd Noor M.I."/>
            <person name="Ong R.C."/>
            <person name="Putra M."/>
            <person name="Sireger I.Z."/>
            <person name="Indrioko S."/>
            <person name="Kosugi Y."/>
            <person name="Izuno A."/>
            <person name="Isagi Y."/>
            <person name="Lee S.L."/>
            <person name="Shimizu K.K."/>
        </authorList>
    </citation>
    <scope>NUCLEOTIDE SEQUENCE [LARGE SCALE GENOMIC DNA]</scope>
    <source>
        <strain evidence="3">214</strain>
    </source>
</reference>